<organism evidence="8 9">
    <name type="scientific">Effrenium voratum</name>
    <dbReference type="NCBI Taxonomy" id="2562239"/>
    <lineage>
        <taxon>Eukaryota</taxon>
        <taxon>Sar</taxon>
        <taxon>Alveolata</taxon>
        <taxon>Dinophyceae</taxon>
        <taxon>Suessiales</taxon>
        <taxon>Symbiodiniaceae</taxon>
        <taxon>Effrenium</taxon>
    </lineage>
</organism>
<evidence type="ECO:0000256" key="4">
    <source>
        <dbReference type="ARBA" id="ARBA00022692"/>
    </source>
</evidence>
<gene>
    <name evidence="8" type="ORF">EVOR1521_LOCUS8860</name>
</gene>
<keyword evidence="6 7" id="KW-0472">Membrane</keyword>
<feature type="transmembrane region" description="Helical" evidence="7">
    <location>
        <begin position="110"/>
        <end position="130"/>
    </location>
</feature>
<dbReference type="Proteomes" id="UP001178507">
    <property type="component" value="Unassembled WGS sequence"/>
</dbReference>
<sequence>MLSMVQVLVSDAWVRAAITAAAGLAVTITSFWALNRITPYLGRTALFICLRFFLQPGLGEAMFVWSTKSPDGPRLQAWQLGFVDCFGALGLLLGVVLYNRHLTGFSYRRIFLVIQLTFFFSQLLEVVLVLRWNRALGIPDIFFLVGDDTFALMASRMFSVVFSVLASKVCPVNLEATLFAVLMAIANFGWAVSNFLGVALCEAWGLVDGNFDQLPEAVLTKALTRLLPIPLILLTPTFTPQDPVPTNLKAEVEESQEMMEEEKA</sequence>
<protein>
    <submittedName>
        <fullName evidence="8">Uncharacterized protein</fullName>
    </submittedName>
</protein>
<dbReference type="PANTHER" id="PTHR31585:SF6">
    <property type="entry name" value="FOLATE-BIOPTERIN TRANSPORTER 2-RELATED"/>
    <property type="match status" value="1"/>
</dbReference>
<comment type="caution">
    <text evidence="8">The sequence shown here is derived from an EMBL/GenBank/DDBJ whole genome shotgun (WGS) entry which is preliminary data.</text>
</comment>
<dbReference type="AlphaFoldDB" id="A0AA36I6G1"/>
<dbReference type="PANTHER" id="PTHR31585">
    <property type="entry name" value="FOLATE-BIOPTERIN TRANSPORTER 1, CHLOROPLASTIC"/>
    <property type="match status" value="1"/>
</dbReference>
<dbReference type="GO" id="GO:0016020">
    <property type="term" value="C:membrane"/>
    <property type="evidence" value="ECO:0007669"/>
    <property type="project" value="UniProtKB-SubCell"/>
</dbReference>
<feature type="transmembrane region" description="Helical" evidence="7">
    <location>
        <begin position="178"/>
        <end position="200"/>
    </location>
</feature>
<keyword evidence="9" id="KW-1185">Reference proteome</keyword>
<evidence type="ECO:0000256" key="5">
    <source>
        <dbReference type="ARBA" id="ARBA00022989"/>
    </source>
</evidence>
<reference evidence="8" key="1">
    <citation type="submission" date="2023-08" db="EMBL/GenBank/DDBJ databases">
        <authorList>
            <person name="Chen Y."/>
            <person name="Shah S."/>
            <person name="Dougan E. K."/>
            <person name="Thang M."/>
            <person name="Chan C."/>
        </authorList>
    </citation>
    <scope>NUCLEOTIDE SEQUENCE</scope>
</reference>
<accession>A0AA36I6G1</accession>
<evidence type="ECO:0000256" key="1">
    <source>
        <dbReference type="ARBA" id="ARBA00004141"/>
    </source>
</evidence>
<feature type="transmembrane region" description="Helical" evidence="7">
    <location>
        <begin position="77"/>
        <end position="98"/>
    </location>
</feature>
<evidence type="ECO:0000256" key="2">
    <source>
        <dbReference type="ARBA" id="ARBA00007015"/>
    </source>
</evidence>
<comment type="subcellular location">
    <subcellularLocation>
        <location evidence="1">Membrane</location>
        <topology evidence="1">Multi-pass membrane protein</topology>
    </subcellularLocation>
</comment>
<evidence type="ECO:0000313" key="8">
    <source>
        <dbReference type="EMBL" id="CAJ1381068.1"/>
    </source>
</evidence>
<keyword evidence="4 7" id="KW-0812">Transmembrane</keyword>
<dbReference type="EMBL" id="CAUJNA010000779">
    <property type="protein sequence ID" value="CAJ1381068.1"/>
    <property type="molecule type" value="Genomic_DNA"/>
</dbReference>
<comment type="similarity">
    <text evidence="2">Belongs to the major facilitator superfamily. Folate-biopterin transporter (TC 2.A.71) family.</text>
</comment>
<keyword evidence="5 7" id="KW-1133">Transmembrane helix</keyword>
<feature type="transmembrane region" description="Helical" evidence="7">
    <location>
        <begin position="150"/>
        <end position="166"/>
    </location>
</feature>
<evidence type="ECO:0000313" key="9">
    <source>
        <dbReference type="Proteomes" id="UP001178507"/>
    </source>
</evidence>
<evidence type="ECO:0000256" key="3">
    <source>
        <dbReference type="ARBA" id="ARBA00022448"/>
    </source>
</evidence>
<keyword evidence="3" id="KW-0813">Transport</keyword>
<dbReference type="InterPro" id="IPR039309">
    <property type="entry name" value="BT1"/>
</dbReference>
<dbReference type="InterPro" id="IPR036259">
    <property type="entry name" value="MFS_trans_sf"/>
</dbReference>
<evidence type="ECO:0000256" key="6">
    <source>
        <dbReference type="ARBA" id="ARBA00023136"/>
    </source>
</evidence>
<dbReference type="Pfam" id="PF03092">
    <property type="entry name" value="BT1"/>
    <property type="match status" value="1"/>
</dbReference>
<proteinExistence type="inferred from homology"/>
<dbReference type="SUPFAM" id="SSF103473">
    <property type="entry name" value="MFS general substrate transporter"/>
    <property type="match status" value="1"/>
</dbReference>
<name>A0AA36I6G1_9DINO</name>
<evidence type="ECO:0000256" key="7">
    <source>
        <dbReference type="SAM" id="Phobius"/>
    </source>
</evidence>
<feature type="transmembrane region" description="Helical" evidence="7">
    <location>
        <begin position="12"/>
        <end position="34"/>
    </location>
</feature>